<feature type="chain" id="PRO_5037663975" description="DUF11 domain-containing protein" evidence="2">
    <location>
        <begin position="34"/>
        <end position="3514"/>
    </location>
</feature>
<dbReference type="Pfam" id="PF01345">
    <property type="entry name" value="DUF11"/>
    <property type="match status" value="1"/>
</dbReference>
<evidence type="ECO:0000256" key="1">
    <source>
        <dbReference type="SAM" id="Phobius"/>
    </source>
</evidence>
<dbReference type="RefSeq" id="WP_203817662.1">
    <property type="nucleotide sequence ID" value="NZ_BAAABP010000032.1"/>
</dbReference>
<dbReference type="PANTHER" id="PTHR35902">
    <property type="entry name" value="S-LAYER DOMAIN-LIKE PROTEIN-RELATED"/>
    <property type="match status" value="1"/>
</dbReference>
<organism evidence="4 5">
    <name type="scientific">Paractinoplanes ferrugineus</name>
    <dbReference type="NCBI Taxonomy" id="113564"/>
    <lineage>
        <taxon>Bacteria</taxon>
        <taxon>Bacillati</taxon>
        <taxon>Actinomycetota</taxon>
        <taxon>Actinomycetes</taxon>
        <taxon>Micromonosporales</taxon>
        <taxon>Micromonosporaceae</taxon>
        <taxon>Paractinoplanes</taxon>
    </lineage>
</organism>
<evidence type="ECO:0000313" key="5">
    <source>
        <dbReference type="Proteomes" id="UP000598174"/>
    </source>
</evidence>
<feature type="signal peptide" evidence="2">
    <location>
        <begin position="1"/>
        <end position="33"/>
    </location>
</feature>
<dbReference type="Proteomes" id="UP000598174">
    <property type="component" value="Unassembled WGS sequence"/>
</dbReference>
<dbReference type="InterPro" id="IPR001434">
    <property type="entry name" value="OmcB-like_DUF11"/>
</dbReference>
<keyword evidence="1" id="KW-0472">Membrane</keyword>
<name>A0A919IY05_9ACTN</name>
<sequence length="3514" mass="341495">MVTKRPARGRRLAVLALVAVLLALVLQPTSASAATQTTTAQFLSGSIRVLNLPGIDLGLLNPGKSWTTGGNTASSSLVNANLTGIGSSVLNLGAVSELAGPVTGGGRAEAKTAGVTLLGSGGITTGPITAGCRMTNQDITPTVEIANLQLGGKPVAAVTGQTGIDVPGIATVDVGKRTATYSGGVLTYTVKALDVTLLQGALGLVANSALTLGKATCAGTVQFGATSVSGTTLAPGESGTPTVTVTNVGDVAAPNTTITIPLPADPSLYALGAATVTGGGPDTKCVADSAALKCTGVTVPGKGSVQVNLPVTLVSSAPSGAAAWSTSGIDVTSVPAPDSPAVKITATGSGTLVTTKNRASTGGSISVTPKVLAAGKTITGTVTVGNDGPSDASASVLIPIDNLPAGVNVLSATGPGSTSCTVNTGVDIRCTGVPITATGTAAISVRTEASVAATPGATVALSAITANLNGTTVGGQGTLFTIDRPDVNLNGGVVLRPVTATPGGAQVTATVRVTNAGQVDASPTTITLPAPPAGYTIGAVTTNQGGTCTAGAGGITCTDVIVPGGGTTVVSIPVKVGSAVTADWIAPGGTPVTASAGGTQGTQSGPIVALAPSFNLSVDANAPADGTVSPGGTATMRLDVANQGPSNATNASFVVIAPDATTFGPLTGTGCAAISGSATQARCTVSLTGGGATSLSLPLVVNPLASPALPITGGCVSLDNDTLCTGPTDSALPSFTLRTPLANRLSTTLVPTVITPGGTGTGQVRLTSIQAETGLSVTIPLSGLPTDFTIQSVTAPGAANCTFNTSTITCTGVALAANTPGTIGVVVAANSGAQPLRTWTPTVTVAAGTDQASRIGALAGTGTGNYTLAASFIAPPSGQTEPGGTAPLQVKVDNNGPSNAASATFTVKAPTGTSFASVPSNCTTVDATAAVCTRSLAAGASTGPLSFPLVVDPNANPDNPVSGGCVDLDGIPGCGPGDAAIPSFTLKVPFAAKAIVTVDPATVTPGDLATAVIHVKAGHGALTGATVTAPTAGLNGLTIDSVRGPAGSTCTSDASQLQCTNVAIADGATGDISVTVKAPAAGTPGTTWTTGITVAAGGESGTTAGRTVATIGVARPKLTAAVALGAGSGSLLPGQSTSVDVAVGNQGPSDATNATFTVLAPAGSAFTGSAPAGCVFADARKTRATCTVANLAAGPGSTPYSLPLKVDLTANPGQPLVGGCVDLDGDGVCTVADAPIPALTVGIPAQQRITVAAVPASVTPGRTANAKITVSSPRAETGLKVTVPLALPAGLTVNSGSWPGGHNCTVNAGGDLECASLDIAGAATPTVLTVPVTAAASMSPAVWTATGLKVTDSTGDVAVDSAVLAVVGAAQTSLSAVVSVPVSTTDAGSTANVNITVHNGGPSDATNAVVTVDAPVGTTFGSLAGTPCLATTSTLATCQVTAAVNGADGFTLPVRVPANADVTTPLTGGCVNLDGVPGCGGPDEQPIGPIHLTVGLDRRVAIAAVPAVVPPGGTADAKVRITATYDNLTGVTVKVPLADLPAALHATADWNGTPCNPAGGQLVCTGLTVNRGATQDVLVHLTADANAVPDTTWTATGISVDDGGAAITATRLLATAGSRQYALGASIAAVTPVTPGQIATLPVTAVNLGPSDAVNASFTVVAPAGAGFDATQPAGCTSTTPYTTVSCPAGSLAAGASTGVYQLKLKVDSTADPATPLTGGCFDGDNDGRCTSIAAPPDVKLPDIALAVPFAQQVSVTSSPFTPVDPTQVSTGAPTVTIATSGDQNLHVTIPLTGLPAHLGLDGNTPPGATAGGICVVDPGVDVDCTGIANTGGPGGTATITVPVEVGANTPATEVWNPTIVISNGTDTVSAPVVIARGDTPTYTLHASFDTGAADDTLPGGTARLGILLTNSGSDVSNAPVIVQAPTGTTFGTPTGLPCTRATPILLTCQATVTTANSPVTWTVPVLVPAATVPGATIGGGCVDLDGDGGCDTTIASFTAGRPLTSVLGTGGTGATVTPGGTGTGTVTLSTTDNRTGLTVAVDTTTGLPSGLHVTGVSLGGSSCPVDGGGVARCPGTTGTPATLTFAMSADPDAQPGDTWSPAITVTKGAETAVLRRVAATVGAAVTALRVDVDVPGSGVVLPGDTAYLLVTMTNNGPSAMPGAHARFKAPDGTTFAALDAPASDYCTALSATVVSCTTDLGVGAKSFVLGVDTPATATAGGTLSGGCYDRNEDGLCDDPADEAFAGITLGKPFAVQAVLTVEGGTVAPGATGTGYLTLTADRALSGLRLDVAYDELPSSLTVTAASTPAGRCTVAGQLTCTGLRVDQAGTARLVTVSVRASASAPVATTWTPARMTLSNPAGDTSVTTGTVMTTTAATPGLHYTLTAPSGPVRPGDEPAVALTVTNTGPSDATGVVARVRAPAGTTFAALDPVTASACAPVGLTSTLLDCAFNLAVGGTPKNWALPVRIPSNADPGSVVTGGCADLDRDSACTDPPDELIPDLHLTPTLDQALTLTGSDTSISPGTSARALVRITSTRNAAGLTVTIPLATLPAGLSVPTGPAAATSTAATGCTVNATAVTCTGVSLVAGVPAVVGITVTARDTATPNIEWKPTVTITGAGDSVTRPPLLVAHVGPSNVSVKVTAAPPATGTLKPGDTGQVVVTAVNSGTSYASGLNYSIKAPAHTTFVAPTGTTASFCRLTTSTRVDCTLAVGGNGVNRFNLGLTVDPGADANATVSGGCVDADGDGACTGPADSPIAGFKLYAPISGDSVTVSGTTVSVTPGLSGTGSIRITSVSAIASATVTIPLSTLPAGFKATGAIGPTGSVCTPSATRIQCTSVALAAGATTTIAVVTTVAAGVAPGTIWAATGITVAAGPDTVSGTADLILAGPRSARVTFSVAGPEGTVAPGETTSLTVTGVNSGPSYAVNSTATVNAPTNATFGPLTGVTASACRVVTTTQLSCTYTLEAGNTLTWTLPLKVSPTARTGDKVANGCVSADGDTRCGGSQDVDTGQTPVAEPLATNGSLSLGGAVVGPGSTGTATITLSATADYTDLVLTVPMDDLPAGFTVNSAALGPDSCTVGSGSIVCSGVALTAGTTRSLRLSVTVSPSISTAIVWRATGVTLVPAGDPADKLTSSGILISTTPIQYAVTVSTGAVSVSAPRPGETTILPLTVSNAGPGDADPYPVTIVIPDGASHGTLPAGCTEGDSARIVVCQVSLKAGDSAGISLPLVVDAGIEPGTVVTGGCVDQALSTGTPTFDYTCGGTADVAIPRFTVGRYDVDLSITYGGGAVPVAANSRPVVRIPYVNAGTTTAADVSFTVEPPPGVWIAKAEILLDGSATQRAARIRDRAKKVVARSTVEATCTKVTTGDANDVACAAPNAAADSGSELWLTLMLGAGVEAGTHAMTVTVTTTSADGLATNNTVDVPLVLTAQDTDSGNGGNGGNGGLPTTGADVARLGLLSAILVAFGLVLLAGARPARLRPAAAAVRRRASRRPRHARPTFLRRVFRKE</sequence>
<gene>
    <name evidence="4" type="ORF">Afe05nite_29810</name>
</gene>
<evidence type="ECO:0000256" key="2">
    <source>
        <dbReference type="SAM" id="SignalP"/>
    </source>
</evidence>
<keyword evidence="1" id="KW-1133">Transmembrane helix</keyword>
<proteinExistence type="predicted"/>
<keyword evidence="2" id="KW-0732">Signal</keyword>
<keyword evidence="5" id="KW-1185">Reference proteome</keyword>
<feature type="domain" description="DUF11" evidence="3">
    <location>
        <begin position="366"/>
        <end position="461"/>
    </location>
</feature>
<keyword evidence="1" id="KW-0812">Transmembrane</keyword>
<evidence type="ECO:0000313" key="4">
    <source>
        <dbReference type="EMBL" id="GIE11141.1"/>
    </source>
</evidence>
<comment type="caution">
    <text evidence="4">The sequence shown here is derived from an EMBL/GenBank/DDBJ whole genome shotgun (WGS) entry which is preliminary data.</text>
</comment>
<feature type="transmembrane region" description="Helical" evidence="1">
    <location>
        <begin position="3461"/>
        <end position="3479"/>
    </location>
</feature>
<protein>
    <recommendedName>
        <fullName evidence="3">DUF11 domain-containing protein</fullName>
    </recommendedName>
</protein>
<accession>A0A919IY05</accession>
<evidence type="ECO:0000259" key="3">
    <source>
        <dbReference type="Pfam" id="PF01345"/>
    </source>
</evidence>
<dbReference type="EMBL" id="BOMM01000022">
    <property type="protein sequence ID" value="GIE11141.1"/>
    <property type="molecule type" value="Genomic_DNA"/>
</dbReference>
<reference evidence="4" key="1">
    <citation type="submission" date="2021-01" db="EMBL/GenBank/DDBJ databases">
        <title>Whole genome shotgun sequence of Actinoplanes ferrugineus NBRC 15555.</title>
        <authorList>
            <person name="Komaki H."/>
            <person name="Tamura T."/>
        </authorList>
    </citation>
    <scope>NUCLEOTIDE SEQUENCE</scope>
    <source>
        <strain evidence="4">NBRC 15555</strain>
    </source>
</reference>